<evidence type="ECO:0008006" key="3">
    <source>
        <dbReference type="Google" id="ProtNLM"/>
    </source>
</evidence>
<dbReference type="RefSeq" id="WP_212508069.1">
    <property type="nucleotide sequence ID" value="NZ_CP060696.1"/>
</dbReference>
<dbReference type="Gene3D" id="3.60.21.10">
    <property type="match status" value="1"/>
</dbReference>
<accession>A0A7G9WJY7</accession>
<organism evidence="1 2">
    <name type="scientific">Caproicibacterium amylolyticum</name>
    <dbReference type="NCBI Taxonomy" id="2766537"/>
    <lineage>
        <taxon>Bacteria</taxon>
        <taxon>Bacillati</taxon>
        <taxon>Bacillota</taxon>
        <taxon>Clostridia</taxon>
        <taxon>Eubacteriales</taxon>
        <taxon>Oscillospiraceae</taxon>
        <taxon>Caproicibacterium</taxon>
    </lineage>
</organism>
<evidence type="ECO:0000313" key="1">
    <source>
        <dbReference type="EMBL" id="QNO18999.1"/>
    </source>
</evidence>
<gene>
    <name evidence="1" type="ORF">H6X83_05095</name>
</gene>
<dbReference type="KEGG" id="caml:H6X83_05095"/>
<protein>
    <recommendedName>
        <fullName evidence="3">Calcineurin-like phosphoesterase domain-containing protein</fullName>
    </recommendedName>
</protein>
<reference evidence="1 2" key="1">
    <citation type="submission" date="2020-08" db="EMBL/GenBank/DDBJ databases">
        <authorList>
            <person name="Ren C."/>
            <person name="Gu Y."/>
            <person name="Xu Y."/>
        </authorList>
    </citation>
    <scope>NUCLEOTIDE SEQUENCE [LARGE SCALE GENOMIC DNA]</scope>
    <source>
        <strain evidence="1 2">LBM18003</strain>
    </source>
</reference>
<dbReference type="SUPFAM" id="SSF56300">
    <property type="entry name" value="Metallo-dependent phosphatases"/>
    <property type="match status" value="1"/>
</dbReference>
<dbReference type="AlphaFoldDB" id="A0A7G9WJY7"/>
<keyword evidence="2" id="KW-1185">Reference proteome</keyword>
<sequence length="268" mass="29981">MIRIHIVKADLPRSLSSVELNVIGDLHIGDKACDRKLIQQRIDHIHDAENAYCILNGDLMNTATKTSVSDCYAERLSPMQEIEECCNLLFPIKDKIVSMQDGNHERRVYRQDGVDISRLIARELGIEDRYCAEGNFIFLRFGSTSDGHKETNGSGKSRMVCYTIYATHGSGGGRKEGSKINRLADMESIVDADVYIHSHTHLPMVLKESFFRADIRNSTVSSVDKLFVNTSACLDYGGYGQTGEFKPSSKDTPIIYLDGTRKKFSACL</sequence>
<proteinExistence type="predicted"/>
<dbReference type="EMBL" id="CP060696">
    <property type="protein sequence ID" value="QNO18999.1"/>
    <property type="molecule type" value="Genomic_DNA"/>
</dbReference>
<dbReference type="InterPro" id="IPR029052">
    <property type="entry name" value="Metallo-depent_PP-like"/>
</dbReference>
<dbReference type="Proteomes" id="UP000516046">
    <property type="component" value="Chromosome"/>
</dbReference>
<evidence type="ECO:0000313" key="2">
    <source>
        <dbReference type="Proteomes" id="UP000516046"/>
    </source>
</evidence>
<name>A0A7G9WJY7_9FIRM</name>